<feature type="chain" id="PRO_5034653413" description="Glycosyltransferase family 32 protein" evidence="3">
    <location>
        <begin position="20"/>
        <end position="618"/>
    </location>
</feature>
<dbReference type="Gene3D" id="3.90.550.20">
    <property type="match status" value="1"/>
</dbReference>
<sequence length="618" mass="70934">MLGILGFLLVRLWISAASGLSNLEKSLSDFRELTIARRVDVKAAATSIPKIVHFVYGLRSPEPTLDLIHYLAIKSAHDVLKPEQIMFHYHYLPVGEQFEKARPMLTLRQVDLVHDIFGRPVKHYAHQADVIRLEVLQQYGGIYLDLDVISLKPIDHLLRYEFAMAQEGKGGAMGLCNAMILARPNARFLQRWYATYETFDSNDWNYHSVVLPGRLAPHFSDEITVLNHTAFFWPLWDGPGLRAAFLEKSYDYGMNYGTHIWESAAKRNLMKDIDEEVVMTIDNSLYCQLRRFLLDGQPDPRPNACRILAHTERADGLVGHWSLSDTGRRTNPMPAIDNSGNQLGGIIRNGKYEANDEKETAVHLSGRQSYIFLPMPTETTLEQITVSWWMKTMTDKDGGTAMVIQTEEAKVYAQTQQIRAYDKEKNSTPISLGLSTLIRGRNWEWQELDRVDASPIAINVDKAYHHYCLVIDRANITHGPPLTLYMDGYVISSNHAWTLPNLNNVVRGVWFGSSEPEHSNYQDPWDDTRSLEASYEEIKIWERSLNVDEVRKLTFRKPIVQYSDEEGMTTDQRMAEDSEDKQQTEKLESHNEQHHQSEVDIDFDADEDISWTEEDIDD</sequence>
<feature type="signal peptide" evidence="3">
    <location>
        <begin position="1"/>
        <end position="19"/>
    </location>
</feature>
<gene>
    <name evidence="4" type="ORF">EC973_000875</name>
</gene>
<dbReference type="SUPFAM" id="SSF49899">
    <property type="entry name" value="Concanavalin A-like lectins/glucanases"/>
    <property type="match status" value="1"/>
</dbReference>
<evidence type="ECO:0000256" key="1">
    <source>
        <dbReference type="ARBA" id="ARBA00009003"/>
    </source>
</evidence>
<comment type="similarity">
    <text evidence="1">Belongs to the glycosyltransferase 32 family.</text>
</comment>
<accession>A0A8H7ESA5</accession>
<reference evidence="4" key="1">
    <citation type="submission" date="2020-01" db="EMBL/GenBank/DDBJ databases">
        <title>Genome Sequencing of Three Apophysomyces-Like Fungal Strains Confirms a Novel Fungal Genus in the Mucoromycota with divergent Burkholderia-like Endosymbiotic Bacteria.</title>
        <authorList>
            <person name="Stajich J.E."/>
            <person name="Macias A.M."/>
            <person name="Carter-House D."/>
            <person name="Lovett B."/>
            <person name="Kasson L.R."/>
            <person name="Berry K."/>
            <person name="Grigoriev I."/>
            <person name="Chang Y."/>
            <person name="Spatafora J."/>
            <person name="Kasson M.T."/>
        </authorList>
    </citation>
    <scope>NUCLEOTIDE SEQUENCE</scope>
    <source>
        <strain evidence="4">NRRL A-21654</strain>
    </source>
</reference>
<evidence type="ECO:0000256" key="2">
    <source>
        <dbReference type="SAM" id="MobiDB-lite"/>
    </source>
</evidence>
<evidence type="ECO:0008006" key="6">
    <source>
        <dbReference type="Google" id="ProtNLM"/>
    </source>
</evidence>
<dbReference type="InterPro" id="IPR029044">
    <property type="entry name" value="Nucleotide-diphossugar_trans"/>
</dbReference>
<organism evidence="4 5">
    <name type="scientific">Apophysomyces ossiformis</name>
    <dbReference type="NCBI Taxonomy" id="679940"/>
    <lineage>
        <taxon>Eukaryota</taxon>
        <taxon>Fungi</taxon>
        <taxon>Fungi incertae sedis</taxon>
        <taxon>Mucoromycota</taxon>
        <taxon>Mucoromycotina</taxon>
        <taxon>Mucoromycetes</taxon>
        <taxon>Mucorales</taxon>
        <taxon>Mucorineae</taxon>
        <taxon>Mucoraceae</taxon>
        <taxon>Apophysomyces</taxon>
    </lineage>
</organism>
<evidence type="ECO:0000313" key="4">
    <source>
        <dbReference type="EMBL" id="KAF7724567.1"/>
    </source>
</evidence>
<evidence type="ECO:0000256" key="3">
    <source>
        <dbReference type="SAM" id="SignalP"/>
    </source>
</evidence>
<dbReference type="AlphaFoldDB" id="A0A8H7ESA5"/>
<dbReference type="Gene3D" id="2.60.120.200">
    <property type="match status" value="1"/>
</dbReference>
<protein>
    <recommendedName>
        <fullName evidence="6">Glycosyltransferase family 32 protein</fullName>
    </recommendedName>
</protein>
<proteinExistence type="inferred from homology"/>
<keyword evidence="3" id="KW-0732">Signal</keyword>
<dbReference type="Proteomes" id="UP000605846">
    <property type="component" value="Unassembled WGS sequence"/>
</dbReference>
<comment type="caution">
    <text evidence="4">The sequence shown here is derived from an EMBL/GenBank/DDBJ whole genome shotgun (WGS) entry which is preliminary data.</text>
</comment>
<keyword evidence="5" id="KW-1185">Reference proteome</keyword>
<evidence type="ECO:0000313" key="5">
    <source>
        <dbReference type="Proteomes" id="UP000605846"/>
    </source>
</evidence>
<dbReference type="SUPFAM" id="SSF53448">
    <property type="entry name" value="Nucleotide-diphospho-sugar transferases"/>
    <property type="match status" value="1"/>
</dbReference>
<dbReference type="EMBL" id="JABAYA010000116">
    <property type="protein sequence ID" value="KAF7724567.1"/>
    <property type="molecule type" value="Genomic_DNA"/>
</dbReference>
<feature type="compositionally biased region" description="Basic and acidic residues" evidence="2">
    <location>
        <begin position="573"/>
        <end position="598"/>
    </location>
</feature>
<dbReference type="PANTHER" id="PTHR46830">
    <property type="entry name" value="TRANSFERASE, PUTATIVE-RELATED"/>
    <property type="match status" value="1"/>
</dbReference>
<feature type="region of interest" description="Disordered" evidence="2">
    <location>
        <begin position="564"/>
        <end position="618"/>
    </location>
</feature>
<dbReference type="InterPro" id="IPR007577">
    <property type="entry name" value="GlycoTrfase_DXD_sugar-bd_CS"/>
</dbReference>
<dbReference type="PANTHER" id="PTHR46830:SF2">
    <property type="entry name" value="ALPHA-1,4-N-ACETYLGLUCOSAMINYLTRANSFERASE"/>
    <property type="match status" value="1"/>
</dbReference>
<dbReference type="Pfam" id="PF04488">
    <property type="entry name" value="Gly_transf_sug"/>
    <property type="match status" value="1"/>
</dbReference>
<name>A0A8H7ESA5_9FUNG</name>
<dbReference type="InterPro" id="IPR013320">
    <property type="entry name" value="ConA-like_dom_sf"/>
</dbReference>
<feature type="compositionally biased region" description="Acidic residues" evidence="2">
    <location>
        <begin position="599"/>
        <end position="618"/>
    </location>
</feature>
<dbReference type="OrthoDB" id="409543at2759"/>